<dbReference type="PANTHER" id="PTHR47447">
    <property type="entry name" value="OS03G0856100 PROTEIN"/>
    <property type="match status" value="1"/>
</dbReference>
<dbReference type="AlphaFoldDB" id="A0A0F4Z0M3"/>
<dbReference type="NCBIfam" id="TIGR00756">
    <property type="entry name" value="PPR"/>
    <property type="match status" value="1"/>
</dbReference>
<name>A0A0F4Z0M3_RASE3</name>
<dbReference type="InterPro" id="IPR011990">
    <property type="entry name" value="TPR-like_helical_dom_sf"/>
</dbReference>
<dbReference type="GeneID" id="25314405"/>
<evidence type="ECO:0000256" key="1">
    <source>
        <dbReference type="ARBA" id="ARBA00006192"/>
    </source>
</evidence>
<dbReference type="PANTHER" id="PTHR47447:SF17">
    <property type="entry name" value="OS12G0638900 PROTEIN"/>
    <property type="match status" value="1"/>
</dbReference>
<evidence type="ECO:0000256" key="5">
    <source>
        <dbReference type="PROSITE-ProRule" id="PRU00708"/>
    </source>
</evidence>
<keyword evidence="2" id="KW-0677">Repeat</keyword>
<comment type="caution">
    <text evidence="7">The sequence shown here is derived from an EMBL/GenBank/DDBJ whole genome shotgun (WGS) entry which is preliminary data.</text>
</comment>
<proteinExistence type="inferred from homology"/>
<dbReference type="Proteomes" id="UP000053958">
    <property type="component" value="Unassembled WGS sequence"/>
</dbReference>
<comment type="subunit">
    <text evidence="4">Binds to mitochondrial small subunit 15S rRNA.</text>
</comment>
<evidence type="ECO:0000256" key="4">
    <source>
        <dbReference type="ARBA" id="ARBA00044511"/>
    </source>
</evidence>
<accession>A0A0F4Z0M3</accession>
<sequence>MPHQSSSASSTGFRPVPQQSLVYPATSRSCSMSNSEAISYHSPLRRLRHRSRRPHVASIADIFISSLVLAGFCHEHSPRARSIATATRFASGDRRPALLNQTVNRQLPARRCPDLSRSPIEHFRGKHTRTTRLYSTEAKQSVDDYSSECDWGEDSPVRSIEGNAHSGSDEAARRFDPGEDQKSMLEIAQPVAPREDVLVREAPKDTGPHDLSSAAVETYNRWSHSKPTPAAERVEAVSEFYTSVLGEKKDWTDAVKAATDEQEQGNVKIRRVFSGWKDTSRDRVENPAVQRFLDALFDESKSNQYIFRLYRELPPPGVAHLSKKTRGKLLRRFADPPDRRWSNARRYLALVDDMTAANLPLSRSLWTSAIHLVARATGRVRKEDLRKAIGLWRRMEHVAGIRSDSAVFEVLFDISLKAGQYMVTERLVAEMKKRGLSFTRNGRVSNIYYHGLQKDVDGIRRAFSDFVQSGGIVDTVVLNCLLASFLQAGDLQTAEQLYDRMMVAQKKLQKEFPGGSQHLLHHPSLSSEYVLYRKKNKKFGRVLKMSAQLQERFPEYHQMLQDSLPMTPDTRTFHILLSHHAHHTGDLHKFMAILRDMEHTFRVPPRGMVYLFLFEGFARHGRRGKGWTAERLRDTWAAFRRALYESRARLNDRLPRDQISWENPLAKSMDVEVERSPADIYTPLPWGNSRQRQNNEAKGEDEGEKEGEEEEDEEEWDEDDADEDEVEGMFSNTEPRSDALYEELEELERRIENGVFLGRRLITAILRAFGTCCDPDTLLNVWLQIERIWHVKKRRALDVLAVKEELDKQLNKARRLSNKE</sequence>
<gene>
    <name evidence="7" type="ORF">T310_2054</name>
</gene>
<evidence type="ECO:0000256" key="3">
    <source>
        <dbReference type="ARBA" id="ARBA00044493"/>
    </source>
</evidence>
<dbReference type="InterPro" id="IPR002885">
    <property type="entry name" value="PPR_rpt"/>
</dbReference>
<comment type="function">
    <text evidence="3">Regulates mitochondrial small subunit maturation by controlling 15S rRNA 5'-end processing. Localizes to the 5' precursor of the 15S rRNA in a position that is subsequently occupied by mS47 in the mature yeast mtSSU. Uses structure and sequence-specific RNA recognition, binding to a single-stranded region of the precursor and specifically recognizing bases -6 to -1. The exchange of Ccm1 for mS47 is coupled to the irreversible removal of precursor rRNA that is accompanied by conformational changes of the mitoribosomal proteins uS5m and mS26. These conformational changes signal completion of 5'-end rRNA processing through protection of the mature 5'-end of the 15S rRNA and stabilization of mS47. The removal of the 5' precursor together with the dissociation of Ccm1 may be catalyzed by the 5'-3' exoribonuclease Pet127. Involved in the specific removal of group I introns in mitochondrial encoded transcripts.</text>
</comment>
<keyword evidence="8" id="KW-1185">Reference proteome</keyword>
<evidence type="ECO:0000313" key="8">
    <source>
        <dbReference type="Proteomes" id="UP000053958"/>
    </source>
</evidence>
<protein>
    <submittedName>
        <fullName evidence="7">Pentatricopeptide repeat protein</fullName>
    </submittedName>
</protein>
<comment type="similarity">
    <text evidence="1">Belongs to the CCM1 family.</text>
</comment>
<dbReference type="OrthoDB" id="1908178at2759"/>
<dbReference type="STRING" id="1408163.A0A0F4Z0M3"/>
<organism evidence="7 8">
    <name type="scientific">Rasamsonia emersonii (strain ATCC 16479 / CBS 393.64 / IMI 116815)</name>
    <dbReference type="NCBI Taxonomy" id="1408163"/>
    <lineage>
        <taxon>Eukaryota</taxon>
        <taxon>Fungi</taxon>
        <taxon>Dikarya</taxon>
        <taxon>Ascomycota</taxon>
        <taxon>Pezizomycotina</taxon>
        <taxon>Eurotiomycetes</taxon>
        <taxon>Eurotiomycetidae</taxon>
        <taxon>Eurotiales</taxon>
        <taxon>Trichocomaceae</taxon>
        <taxon>Rasamsonia</taxon>
    </lineage>
</organism>
<feature type="region of interest" description="Disordered" evidence="6">
    <location>
        <begin position="680"/>
        <end position="733"/>
    </location>
</feature>
<dbReference type="PROSITE" id="PS51375">
    <property type="entry name" value="PPR"/>
    <property type="match status" value="1"/>
</dbReference>
<evidence type="ECO:0000256" key="6">
    <source>
        <dbReference type="SAM" id="MobiDB-lite"/>
    </source>
</evidence>
<evidence type="ECO:0000313" key="7">
    <source>
        <dbReference type="EMBL" id="KKA23905.1"/>
    </source>
</evidence>
<evidence type="ECO:0000256" key="2">
    <source>
        <dbReference type="ARBA" id="ARBA00022737"/>
    </source>
</evidence>
<feature type="compositionally biased region" description="Acidic residues" evidence="6">
    <location>
        <begin position="701"/>
        <end position="727"/>
    </location>
</feature>
<dbReference type="Gene3D" id="1.25.40.10">
    <property type="entry name" value="Tetratricopeptide repeat domain"/>
    <property type="match status" value="1"/>
</dbReference>
<dbReference type="RefSeq" id="XP_013330517.1">
    <property type="nucleotide sequence ID" value="XM_013475063.1"/>
</dbReference>
<feature type="repeat" description="PPR" evidence="5">
    <location>
        <begin position="474"/>
        <end position="508"/>
    </location>
</feature>
<reference evidence="7 8" key="1">
    <citation type="submission" date="2015-04" db="EMBL/GenBank/DDBJ databases">
        <authorList>
            <person name="Heijne W.H."/>
            <person name="Fedorova N.D."/>
            <person name="Nierman W.C."/>
            <person name="Vollebregt A.W."/>
            <person name="Zhao Z."/>
            <person name="Wu L."/>
            <person name="Kumar M."/>
            <person name="Stam H."/>
            <person name="van den Berg M.A."/>
            <person name="Pel H.J."/>
        </authorList>
    </citation>
    <scope>NUCLEOTIDE SEQUENCE [LARGE SCALE GENOMIC DNA]</scope>
    <source>
        <strain evidence="7 8">CBS 393.64</strain>
    </source>
</reference>
<dbReference type="EMBL" id="LASV01000082">
    <property type="protein sequence ID" value="KKA23905.1"/>
    <property type="molecule type" value="Genomic_DNA"/>
</dbReference>